<dbReference type="Proteomes" id="UP001596266">
    <property type="component" value="Unassembled WGS sequence"/>
</dbReference>
<keyword evidence="3" id="KW-0812">Transmembrane</keyword>
<reference evidence="6" key="1">
    <citation type="journal article" date="2019" name="Int. J. Syst. Evol. Microbiol.">
        <title>The Global Catalogue of Microorganisms (GCM) 10K type strain sequencing project: providing services to taxonomists for standard genome sequencing and annotation.</title>
        <authorList>
            <consortium name="The Broad Institute Genomics Platform"/>
            <consortium name="The Broad Institute Genome Sequencing Center for Infectious Disease"/>
            <person name="Wu L."/>
            <person name="Ma J."/>
        </authorList>
    </citation>
    <scope>NUCLEOTIDE SEQUENCE [LARGE SCALE GENOMIC DNA]</scope>
    <source>
        <strain evidence="6">CGMCC 1.15277</strain>
    </source>
</reference>
<keyword evidence="6" id="KW-1185">Reference proteome</keyword>
<proteinExistence type="inferred from homology"/>
<evidence type="ECO:0000256" key="3">
    <source>
        <dbReference type="SAM" id="Phobius"/>
    </source>
</evidence>
<dbReference type="PANTHER" id="PTHR33392">
    <property type="entry name" value="POLYISOPRENYL-TEICHOIC ACID--PEPTIDOGLYCAN TEICHOIC ACID TRANSFERASE TAGU"/>
    <property type="match status" value="1"/>
</dbReference>
<evidence type="ECO:0000259" key="4">
    <source>
        <dbReference type="Pfam" id="PF03816"/>
    </source>
</evidence>
<evidence type="ECO:0000256" key="1">
    <source>
        <dbReference type="ARBA" id="ARBA00006068"/>
    </source>
</evidence>
<sequence length="486" mass="51759">MDRRNESRRKADLAWLYGTDEELDHTRVLDESEQAELLRRRSQIAAQQEAAARTGAQAAQSGADPSADPTATSVDLPPQRVVHTETTDAAPSVRHTVRDAQPAPRPEPTAAPRPAPRPTPSAAPAARTIAAATRTGSATVPPQIGGSAAALAGGGRRRRPLAAGGRRRRHGRPPIVRILLGLLAAWLVWLLVVPAIGLSRMPRAQEAPDGTRPANQPGTLTLMIGSDQRDNLTAEQKKQLGTGSEEGKRTDTMMLLFQPKSGQPALVSLPRDSYVAIPGHGHNKLNAAYSLGGADLLVETIEQDTGLRIDNYLEIGFDGFSNVIDALGGIRMCLPNAIKDKDSHIDLPAGCQNLDGVNALGYVRMRKADPTGDIGRTKRQREMVSAVAKKALSPMTFINPVRYWKLSMTGGQAVTRGQDTSLIEVASALNTMRGISDSGLTLTVPLSSTDTTTAAGSSVIWDETESAKMFATMASGTTNGLEQYAK</sequence>
<dbReference type="NCBIfam" id="TIGR00350">
    <property type="entry name" value="lytR_cpsA_psr"/>
    <property type="match status" value="1"/>
</dbReference>
<feature type="compositionally biased region" description="Pro residues" evidence="2">
    <location>
        <begin position="103"/>
        <end position="121"/>
    </location>
</feature>
<keyword evidence="3" id="KW-1133">Transmembrane helix</keyword>
<dbReference type="InterPro" id="IPR004474">
    <property type="entry name" value="LytR_CpsA_psr"/>
</dbReference>
<evidence type="ECO:0000256" key="2">
    <source>
        <dbReference type="SAM" id="MobiDB-lite"/>
    </source>
</evidence>
<accession>A0ABW1WY12</accession>
<dbReference type="EMBL" id="JBHSUA010000009">
    <property type="protein sequence ID" value="MFC6396104.1"/>
    <property type="molecule type" value="Genomic_DNA"/>
</dbReference>
<evidence type="ECO:0000313" key="6">
    <source>
        <dbReference type="Proteomes" id="UP001596266"/>
    </source>
</evidence>
<name>A0ABW1WY12_9ACTN</name>
<dbReference type="Pfam" id="PF03816">
    <property type="entry name" value="LytR_cpsA_psr"/>
    <property type="match status" value="1"/>
</dbReference>
<feature type="compositionally biased region" description="Low complexity" evidence="2">
    <location>
        <begin position="122"/>
        <end position="135"/>
    </location>
</feature>
<feature type="compositionally biased region" description="Basic residues" evidence="2">
    <location>
        <begin position="155"/>
        <end position="169"/>
    </location>
</feature>
<protein>
    <submittedName>
        <fullName evidence="5">LCP family protein</fullName>
    </submittedName>
</protein>
<keyword evidence="3" id="KW-0472">Membrane</keyword>
<dbReference type="InterPro" id="IPR050922">
    <property type="entry name" value="LytR/CpsA/Psr_CW_biosynth"/>
</dbReference>
<feature type="region of interest" description="Disordered" evidence="2">
    <location>
        <begin position="41"/>
        <end position="169"/>
    </location>
</feature>
<dbReference type="PANTHER" id="PTHR33392:SF6">
    <property type="entry name" value="POLYISOPRENYL-TEICHOIC ACID--PEPTIDOGLYCAN TEICHOIC ACID TRANSFERASE TAGU"/>
    <property type="match status" value="1"/>
</dbReference>
<dbReference type="Gene3D" id="3.40.630.190">
    <property type="entry name" value="LCP protein"/>
    <property type="match status" value="1"/>
</dbReference>
<feature type="compositionally biased region" description="Low complexity" evidence="2">
    <location>
        <begin position="43"/>
        <end position="63"/>
    </location>
</feature>
<evidence type="ECO:0000313" key="5">
    <source>
        <dbReference type="EMBL" id="MFC6396104.1"/>
    </source>
</evidence>
<feature type="domain" description="Cell envelope-related transcriptional attenuator" evidence="4">
    <location>
        <begin position="249"/>
        <end position="392"/>
    </location>
</feature>
<dbReference type="RefSeq" id="WP_343885278.1">
    <property type="nucleotide sequence ID" value="NZ_BAAAKI010000004.1"/>
</dbReference>
<gene>
    <name evidence="5" type="ORF">ACFP57_03755</name>
</gene>
<feature type="transmembrane region" description="Helical" evidence="3">
    <location>
        <begin position="175"/>
        <end position="198"/>
    </location>
</feature>
<comment type="similarity">
    <text evidence="1">Belongs to the LytR/CpsA/Psr (LCP) family.</text>
</comment>
<comment type="caution">
    <text evidence="5">The sequence shown here is derived from an EMBL/GenBank/DDBJ whole genome shotgun (WGS) entry which is preliminary data.</text>
</comment>
<organism evidence="5 6">
    <name type="scientific">Luteococcus sanguinis</name>
    <dbReference type="NCBI Taxonomy" id="174038"/>
    <lineage>
        <taxon>Bacteria</taxon>
        <taxon>Bacillati</taxon>
        <taxon>Actinomycetota</taxon>
        <taxon>Actinomycetes</taxon>
        <taxon>Propionibacteriales</taxon>
        <taxon>Propionibacteriaceae</taxon>
        <taxon>Luteococcus</taxon>
    </lineage>
</organism>